<feature type="compositionally biased region" description="Acidic residues" evidence="4">
    <location>
        <begin position="887"/>
        <end position="897"/>
    </location>
</feature>
<dbReference type="InterPro" id="IPR003593">
    <property type="entry name" value="AAA+_ATPase"/>
</dbReference>
<feature type="transmembrane region" description="Helical" evidence="5">
    <location>
        <begin position="823"/>
        <end position="842"/>
    </location>
</feature>
<feature type="compositionally biased region" description="Basic residues" evidence="4">
    <location>
        <begin position="902"/>
        <end position="915"/>
    </location>
</feature>
<feature type="domain" description="BRCT" evidence="6">
    <location>
        <begin position="195"/>
        <end position="274"/>
    </location>
</feature>
<keyword evidence="3" id="KW-0067">ATP-binding</keyword>
<dbReference type="Proteomes" id="UP000694044">
    <property type="component" value="Unassembled WGS sequence"/>
</dbReference>
<dbReference type="GO" id="GO:0003677">
    <property type="term" value="F:DNA binding"/>
    <property type="evidence" value="ECO:0007669"/>
    <property type="project" value="TreeGrafter"/>
</dbReference>
<dbReference type="GO" id="GO:0005663">
    <property type="term" value="C:DNA replication factor C complex"/>
    <property type="evidence" value="ECO:0007669"/>
    <property type="project" value="InterPro"/>
</dbReference>
<organism evidence="7 8">
    <name type="scientific">Phytophthora pseudosyringae</name>
    <dbReference type="NCBI Taxonomy" id="221518"/>
    <lineage>
        <taxon>Eukaryota</taxon>
        <taxon>Sar</taxon>
        <taxon>Stramenopiles</taxon>
        <taxon>Oomycota</taxon>
        <taxon>Peronosporomycetes</taxon>
        <taxon>Peronosporales</taxon>
        <taxon>Peronosporaceae</taxon>
        <taxon>Phytophthora</taxon>
    </lineage>
</organism>
<keyword evidence="5" id="KW-0812">Transmembrane</keyword>
<dbReference type="InterPro" id="IPR012178">
    <property type="entry name" value="RFC1"/>
</dbReference>
<dbReference type="OrthoDB" id="446168at2759"/>
<keyword evidence="5" id="KW-0472">Membrane</keyword>
<dbReference type="InterPro" id="IPR013725">
    <property type="entry name" value="DNA_replication_fac_RFC1_C"/>
</dbReference>
<proteinExistence type="inferred from homology"/>
<reference evidence="7" key="1">
    <citation type="submission" date="2021-02" db="EMBL/GenBank/DDBJ databases">
        <authorList>
            <person name="Palmer J.M."/>
        </authorList>
    </citation>
    <scope>NUCLEOTIDE SEQUENCE</scope>
    <source>
        <strain evidence="7">SCRP734</strain>
    </source>
</reference>
<evidence type="ECO:0000313" key="7">
    <source>
        <dbReference type="EMBL" id="KAG7389682.1"/>
    </source>
</evidence>
<dbReference type="FunFam" id="1.10.8.60:FF:000099">
    <property type="entry name" value="Replication factor C subunit 1"/>
    <property type="match status" value="1"/>
</dbReference>
<dbReference type="PANTHER" id="PTHR23389:SF6">
    <property type="entry name" value="REPLICATION FACTOR C SUBUNIT 1"/>
    <property type="match status" value="1"/>
</dbReference>
<dbReference type="InterPro" id="IPR003959">
    <property type="entry name" value="ATPase_AAA_core"/>
</dbReference>
<sequence>MDIRSFFQKKPPSSSNGGGSGKKTATPAKPAKRVEPEPTPPSRPVARRVAKQNVVVLDDSDEEEDEDVSSKRKAPAKKKAQRVDSDSDFEMQPSDDEVQEMKPKKEPLKRLRRAAKDSDDDDEMADVQPKVKNEVKTEVRPTVKNEVKTEVKPEIISTKLEKSSSSGSATGDSEEAIVKLEGALKKVPAPCSGCLDGKTFAFSGVLESLSREDAVHLVKSCGGSVANNVTRSTKYLVIGATLEQGGKLTDSSKYKEAVAKNVRILTQNEFYNIITEAAAAQQAQDLATEKARVKAEAAGAKTASSKGKQKMNTSINDELWTDKYKPQTLDHMIGNIELGRKLKTWLRDWEAMHVKGTVKIPFTTKLSENRGAKTVLLSGPPGIGKTTIANLVARECGFECTELNASDTRSKKMLQTGLKDVLGTQALQFGVPTGKSKQKMHLARRVVIMDEVDGMSGGDRGGTAELIQLIKKSKTPIICICNDRQSQKVRSLANHSFDLRMRRPTKTQIGKRLMDIGLKEGLHMEKNAIEEAADRCGNDIRQLLTQMQRWRLTTTKITYADMVNSSSQHNKDETLRLNPFSATQQIFQRDLSFEARNEAYFVDYDLMPLMIQENYIQSIMNNRASSDENLEKAMYASEFISESDLLNTYVRVEQRWDLLTKQAAMNVGACVYSAGFIGHPEFSKWLGKNSSASKSKRLLSELSVRMRSHASGSREVIRLDYVPYMKEILLKKLLAGEDVRSFASLLLFDRDPTEAHSCAVLCQITVQNIHEVIELLDECEISREDLTESMESFKFPGVKRHSYSELDSKAKTAFTRMYDAHTVPASFCSTLTVTFLAFLVCARYNKASHKSQAVVESVLGSTTVKKGRGKPAAVKDEQGGLPPPSDAESEPDEEEELDVSKFQKKTRGGGAKRKASAAAGKKAPRKAPAKKRRT</sequence>
<dbReference type="Pfam" id="PF00533">
    <property type="entry name" value="BRCT"/>
    <property type="match status" value="1"/>
</dbReference>
<evidence type="ECO:0000256" key="3">
    <source>
        <dbReference type="PIRNR" id="PIRNR036578"/>
    </source>
</evidence>
<dbReference type="Pfam" id="PF25361">
    <property type="entry name" value="AAA_lid_RFC1"/>
    <property type="match status" value="1"/>
</dbReference>
<evidence type="ECO:0000313" key="8">
    <source>
        <dbReference type="Proteomes" id="UP000694044"/>
    </source>
</evidence>
<feature type="compositionally biased region" description="Basic residues" evidence="4">
    <location>
        <begin position="922"/>
        <end position="934"/>
    </location>
</feature>
<dbReference type="GO" id="GO:0005634">
    <property type="term" value="C:nucleus"/>
    <property type="evidence" value="ECO:0007669"/>
    <property type="project" value="TreeGrafter"/>
</dbReference>
<dbReference type="CDD" id="cd00009">
    <property type="entry name" value="AAA"/>
    <property type="match status" value="1"/>
</dbReference>
<feature type="compositionally biased region" description="Basic residues" evidence="4">
    <location>
        <begin position="71"/>
        <end position="80"/>
    </location>
</feature>
<feature type="compositionally biased region" description="Basic and acidic residues" evidence="4">
    <location>
        <begin position="99"/>
        <end position="117"/>
    </location>
</feature>
<feature type="compositionally biased region" description="Acidic residues" evidence="4">
    <location>
        <begin position="58"/>
        <end position="67"/>
    </location>
</feature>
<evidence type="ECO:0000259" key="6">
    <source>
        <dbReference type="PROSITE" id="PS50172"/>
    </source>
</evidence>
<keyword evidence="3" id="KW-0547">Nucleotide-binding</keyword>
<gene>
    <name evidence="7" type="primary">RFC1</name>
    <name evidence="7" type="ORF">PHYPSEUDO_009843</name>
</gene>
<keyword evidence="2 3" id="KW-0235">DNA replication</keyword>
<evidence type="ECO:0000256" key="5">
    <source>
        <dbReference type="SAM" id="Phobius"/>
    </source>
</evidence>
<feature type="region of interest" description="Disordered" evidence="4">
    <location>
        <begin position="861"/>
        <end position="934"/>
    </location>
</feature>
<keyword evidence="3" id="KW-0539">Nucleus</keyword>
<comment type="subcellular location">
    <subcellularLocation>
        <location evidence="3">Nucleus</location>
    </subcellularLocation>
</comment>
<feature type="region of interest" description="Disordered" evidence="4">
    <location>
        <begin position="1"/>
        <end position="126"/>
    </location>
</feature>
<dbReference type="GO" id="GO:0016887">
    <property type="term" value="F:ATP hydrolysis activity"/>
    <property type="evidence" value="ECO:0007669"/>
    <property type="project" value="InterPro"/>
</dbReference>
<accession>A0A8T1W6U1</accession>
<keyword evidence="8" id="KW-1185">Reference proteome</keyword>
<dbReference type="Pfam" id="PF00004">
    <property type="entry name" value="AAA"/>
    <property type="match status" value="1"/>
</dbReference>
<dbReference type="EMBL" id="JAGDFM010000041">
    <property type="protein sequence ID" value="KAG7389682.1"/>
    <property type="molecule type" value="Genomic_DNA"/>
</dbReference>
<protein>
    <recommendedName>
        <fullName evidence="1 3">Replication factor C subunit 1</fullName>
    </recommendedName>
</protein>
<evidence type="ECO:0000256" key="4">
    <source>
        <dbReference type="SAM" id="MobiDB-lite"/>
    </source>
</evidence>
<dbReference type="Pfam" id="PF08519">
    <property type="entry name" value="RFC1"/>
    <property type="match status" value="1"/>
</dbReference>
<dbReference type="FunFam" id="3.40.50.300:FF:000395">
    <property type="entry name" value="Replication factor C subunit 1"/>
    <property type="match status" value="1"/>
</dbReference>
<dbReference type="GO" id="GO:0006260">
    <property type="term" value="P:DNA replication"/>
    <property type="evidence" value="ECO:0007669"/>
    <property type="project" value="UniProtKB-KW"/>
</dbReference>
<dbReference type="PIRSF" id="PIRSF036578">
    <property type="entry name" value="RFC1"/>
    <property type="match status" value="1"/>
</dbReference>
<comment type="similarity">
    <text evidence="3">Belongs to the activator 1 large subunit family.</text>
</comment>
<evidence type="ECO:0000256" key="2">
    <source>
        <dbReference type="ARBA" id="ARBA00022705"/>
    </source>
</evidence>
<dbReference type="SMART" id="SM00292">
    <property type="entry name" value="BRCT"/>
    <property type="match status" value="1"/>
</dbReference>
<dbReference type="PANTHER" id="PTHR23389">
    <property type="entry name" value="CHROMOSOME TRANSMISSION FIDELITY FACTOR 18"/>
    <property type="match status" value="1"/>
</dbReference>
<dbReference type="PROSITE" id="PS50172">
    <property type="entry name" value="BRCT"/>
    <property type="match status" value="1"/>
</dbReference>
<feature type="compositionally biased region" description="Acidic residues" evidence="4">
    <location>
        <begin position="86"/>
        <end position="98"/>
    </location>
</feature>
<comment type="caution">
    <text evidence="7">The sequence shown here is derived from an EMBL/GenBank/DDBJ whole genome shotgun (WGS) entry which is preliminary data.</text>
</comment>
<dbReference type="AlphaFoldDB" id="A0A8T1W6U1"/>
<dbReference type="GO" id="GO:0005524">
    <property type="term" value="F:ATP binding"/>
    <property type="evidence" value="ECO:0007669"/>
    <property type="project" value="InterPro"/>
</dbReference>
<dbReference type="GO" id="GO:0003689">
    <property type="term" value="F:DNA clamp loader activity"/>
    <property type="evidence" value="ECO:0007669"/>
    <property type="project" value="InterPro"/>
</dbReference>
<dbReference type="InterPro" id="IPR001357">
    <property type="entry name" value="BRCT_dom"/>
</dbReference>
<dbReference type="CDD" id="cd17748">
    <property type="entry name" value="BRCT_DNA_ligase_like"/>
    <property type="match status" value="1"/>
</dbReference>
<dbReference type="SMART" id="SM00382">
    <property type="entry name" value="AAA"/>
    <property type="match status" value="1"/>
</dbReference>
<evidence type="ECO:0000256" key="1">
    <source>
        <dbReference type="ARBA" id="ARBA00020401"/>
    </source>
</evidence>
<name>A0A8T1W6U1_9STRA</name>
<keyword evidence="5" id="KW-1133">Transmembrane helix</keyword>